<keyword evidence="1" id="KW-0812">Transmembrane</keyword>
<keyword evidence="1" id="KW-1133">Transmembrane helix</keyword>
<sequence length="68" mass="7398">MNGIDPTERESGGGSRMAGGDDLLIEKNRFLLCFEYPDVWEIEAVVTILSLASLLFGLTTGIYGFGKL</sequence>
<keyword evidence="1" id="KW-0472">Membrane</keyword>
<keyword evidence="3" id="KW-1185">Reference proteome</keyword>
<evidence type="ECO:0000256" key="1">
    <source>
        <dbReference type="SAM" id="Phobius"/>
    </source>
</evidence>
<organism evidence="2 3">
    <name type="scientific">Steinernema carpocapsae</name>
    <name type="common">Entomopathogenic nematode</name>
    <dbReference type="NCBI Taxonomy" id="34508"/>
    <lineage>
        <taxon>Eukaryota</taxon>
        <taxon>Metazoa</taxon>
        <taxon>Ecdysozoa</taxon>
        <taxon>Nematoda</taxon>
        <taxon>Chromadorea</taxon>
        <taxon>Rhabditida</taxon>
        <taxon>Tylenchina</taxon>
        <taxon>Panagrolaimomorpha</taxon>
        <taxon>Strongyloidoidea</taxon>
        <taxon>Steinernematidae</taxon>
        <taxon>Steinernema</taxon>
    </lineage>
</organism>
<protein>
    <submittedName>
        <fullName evidence="2">Uncharacterized protein</fullName>
    </submittedName>
</protein>
<dbReference type="EMBL" id="AZBU02000012">
    <property type="protein sequence ID" value="TKR59800.1"/>
    <property type="molecule type" value="Genomic_DNA"/>
</dbReference>
<accession>A0A4U5LUL1</accession>
<reference evidence="2 3" key="2">
    <citation type="journal article" date="2019" name="G3 (Bethesda)">
        <title>Hybrid Assembly of the Genome of the Entomopathogenic Nematode Steinernema carpocapsae Identifies the X-Chromosome.</title>
        <authorList>
            <person name="Serra L."/>
            <person name="Macchietto M."/>
            <person name="Macias-Munoz A."/>
            <person name="McGill C.J."/>
            <person name="Rodriguez I.M."/>
            <person name="Rodriguez B."/>
            <person name="Murad R."/>
            <person name="Mortazavi A."/>
        </authorList>
    </citation>
    <scope>NUCLEOTIDE SEQUENCE [LARGE SCALE GENOMIC DNA]</scope>
    <source>
        <strain evidence="2 3">ALL</strain>
    </source>
</reference>
<dbReference type="Proteomes" id="UP000298663">
    <property type="component" value="Unassembled WGS sequence"/>
</dbReference>
<evidence type="ECO:0000313" key="2">
    <source>
        <dbReference type="EMBL" id="TKR59800.1"/>
    </source>
</evidence>
<gene>
    <name evidence="2" type="ORF">L596_029417</name>
</gene>
<feature type="transmembrane region" description="Helical" evidence="1">
    <location>
        <begin position="44"/>
        <end position="65"/>
    </location>
</feature>
<evidence type="ECO:0000313" key="3">
    <source>
        <dbReference type="Proteomes" id="UP000298663"/>
    </source>
</evidence>
<name>A0A4U5LUL1_STECR</name>
<reference evidence="2 3" key="1">
    <citation type="journal article" date="2015" name="Genome Biol.">
        <title>Comparative genomics of Steinernema reveals deeply conserved gene regulatory networks.</title>
        <authorList>
            <person name="Dillman A.R."/>
            <person name="Macchietto M."/>
            <person name="Porter C.F."/>
            <person name="Rogers A."/>
            <person name="Williams B."/>
            <person name="Antoshechkin I."/>
            <person name="Lee M.M."/>
            <person name="Goodwin Z."/>
            <person name="Lu X."/>
            <person name="Lewis E.E."/>
            <person name="Goodrich-Blair H."/>
            <person name="Stock S.P."/>
            <person name="Adams B.J."/>
            <person name="Sternberg P.W."/>
            <person name="Mortazavi A."/>
        </authorList>
    </citation>
    <scope>NUCLEOTIDE SEQUENCE [LARGE SCALE GENOMIC DNA]</scope>
    <source>
        <strain evidence="2 3">ALL</strain>
    </source>
</reference>
<dbReference type="OrthoDB" id="1935530at2759"/>
<dbReference type="AlphaFoldDB" id="A0A4U5LUL1"/>
<proteinExistence type="predicted"/>
<comment type="caution">
    <text evidence="2">The sequence shown here is derived from an EMBL/GenBank/DDBJ whole genome shotgun (WGS) entry which is preliminary data.</text>
</comment>